<proteinExistence type="predicted"/>
<organism evidence="2">
    <name type="scientific">Spirodela intermedia</name>
    <name type="common">Intermediate duckweed</name>
    <dbReference type="NCBI Taxonomy" id="51605"/>
    <lineage>
        <taxon>Eukaryota</taxon>
        <taxon>Viridiplantae</taxon>
        <taxon>Streptophyta</taxon>
        <taxon>Embryophyta</taxon>
        <taxon>Tracheophyta</taxon>
        <taxon>Spermatophyta</taxon>
        <taxon>Magnoliopsida</taxon>
        <taxon>Liliopsida</taxon>
        <taxon>Araceae</taxon>
        <taxon>Lemnoideae</taxon>
        <taxon>Spirodela</taxon>
    </lineage>
</organism>
<keyword evidence="3" id="KW-1185">Reference proteome</keyword>
<evidence type="ECO:0000256" key="1">
    <source>
        <dbReference type="SAM" id="MobiDB-lite"/>
    </source>
</evidence>
<dbReference type="GO" id="GO:0006261">
    <property type="term" value="P:DNA-templated DNA replication"/>
    <property type="evidence" value="ECO:0007669"/>
    <property type="project" value="TreeGrafter"/>
</dbReference>
<dbReference type="GO" id="GO:0000731">
    <property type="term" value="P:DNA synthesis involved in DNA repair"/>
    <property type="evidence" value="ECO:0007669"/>
    <property type="project" value="InterPro"/>
</dbReference>
<dbReference type="InterPro" id="IPR007218">
    <property type="entry name" value="DNA_pol_delta_4"/>
</dbReference>
<dbReference type="GO" id="GO:0003887">
    <property type="term" value="F:DNA-directed DNA polymerase activity"/>
    <property type="evidence" value="ECO:0007669"/>
    <property type="project" value="TreeGrafter"/>
</dbReference>
<sequence>MASGGGMKGFYRQKKKTTVGGGVAKPSAGAFKKKATGASLKGSSISPVEGDIAPQWPEHSAEEEALRQFDMDMRFGPCLGITRQERWERAARLGLNPPVELAGLLRGGASVKPDCLWEGRI</sequence>
<evidence type="ECO:0000313" key="3">
    <source>
        <dbReference type="Proteomes" id="UP001189122"/>
    </source>
</evidence>
<feature type="region of interest" description="Disordered" evidence="1">
    <location>
        <begin position="1"/>
        <end position="60"/>
    </location>
</feature>
<name>A0A7I8JBI6_SPIIN</name>
<accession>A0A7I8JBI6</accession>
<dbReference type="GO" id="GO:0043625">
    <property type="term" value="C:delta DNA polymerase complex"/>
    <property type="evidence" value="ECO:0007669"/>
    <property type="project" value="TreeGrafter"/>
</dbReference>
<protein>
    <submittedName>
        <fullName evidence="2">Uncharacterized protein</fullName>
    </submittedName>
</protein>
<dbReference type="EMBL" id="LR743597">
    <property type="protein sequence ID" value="CAA2627839.1"/>
    <property type="molecule type" value="Genomic_DNA"/>
</dbReference>
<reference evidence="2 3" key="1">
    <citation type="submission" date="2019-12" db="EMBL/GenBank/DDBJ databases">
        <authorList>
            <person name="Scholz U."/>
            <person name="Mascher M."/>
            <person name="Fiebig A."/>
        </authorList>
    </citation>
    <scope>NUCLEOTIDE SEQUENCE</scope>
</reference>
<gene>
    <name evidence="2" type="ORF">SI7747_10013488</name>
</gene>
<dbReference type="PANTHER" id="PTHR14303:SF0">
    <property type="entry name" value="DNA POLYMERASE DELTA SUBUNIT 4"/>
    <property type="match status" value="1"/>
</dbReference>
<dbReference type="EMBL" id="CACRZD030000010">
    <property type="protein sequence ID" value="CAA6667095.1"/>
    <property type="molecule type" value="Genomic_DNA"/>
</dbReference>
<evidence type="ECO:0000313" key="2">
    <source>
        <dbReference type="EMBL" id="CAA2627839.1"/>
    </source>
</evidence>
<dbReference type="Pfam" id="PF04081">
    <property type="entry name" value="DNA_pol_delta_4"/>
    <property type="match status" value="1"/>
</dbReference>
<dbReference type="AlphaFoldDB" id="A0A7I8JBI6"/>
<dbReference type="PANTHER" id="PTHR14303">
    <property type="entry name" value="DNA POLYMERASE DELTA SUBUNIT 4"/>
    <property type="match status" value="1"/>
</dbReference>
<dbReference type="Proteomes" id="UP001189122">
    <property type="component" value="Unassembled WGS sequence"/>
</dbReference>